<dbReference type="InterPro" id="IPR024370">
    <property type="entry name" value="PBP_domain"/>
</dbReference>
<evidence type="ECO:0000313" key="16">
    <source>
        <dbReference type="Proteomes" id="UP000234525"/>
    </source>
</evidence>
<accession>A0A2H1IQS1</accession>
<dbReference type="GO" id="GO:0043190">
    <property type="term" value="C:ATP-binding cassette (ABC) transporter complex"/>
    <property type="evidence" value="ECO:0007669"/>
    <property type="project" value="InterPro"/>
</dbReference>
<comment type="similarity">
    <text evidence="1 4">Belongs to the PstS family.</text>
</comment>
<protein>
    <recommendedName>
        <fullName evidence="4">Phosphate-binding protein</fullName>
    </recommendedName>
</protein>
<sequence length="376" mass="38929">MFSYSKGIFVKLKHLAPSAAILAVGALTLSACGGTSATGEEASSGGDSDLQGTLTGIGASSQKAAMDAWTADFASENSGVTVNYSPDGSGAGREQFLAGNAQFAGSDAHLDDDEVEQGKEACGADGAYEFPVYISPIAVAFNVEGVDELNLSPATIAKIFKGEISTWNDEAIKADNPDADLPDTKITAVHRSDDSGTTENFAEYLKATAEKDWDAEVSGDFPKDFGGEAAQGTDGVVQTVSDTDGAIGYADASAVGSLGKAKVKVGEEFVELSADAASKVVDASEKVEGRSEGDLAFDLARDTTESGAYPIVLVSYHVVCSSYKDQETVDMVKAWEKFVVSEEGQKSAADSAGSAPLSDDLRSQIETVIDSIKVEG</sequence>
<proteinExistence type="inferred from homology"/>
<dbReference type="Proteomes" id="UP000234327">
    <property type="component" value="Unassembled WGS sequence"/>
</dbReference>
<evidence type="ECO:0000256" key="3">
    <source>
        <dbReference type="ARBA" id="ARBA00022592"/>
    </source>
</evidence>
<dbReference type="InterPro" id="IPR050962">
    <property type="entry name" value="Phosphate-bind_PstS"/>
</dbReference>
<keyword evidence="2 4" id="KW-0813">Transport</keyword>
<reference evidence="14 15" key="4">
    <citation type="submission" date="2017-03" db="EMBL/GenBank/DDBJ databases">
        <authorList>
            <person name="Afonso C.L."/>
            <person name="Miller P.J."/>
            <person name="Scott M.A."/>
            <person name="Spackman E."/>
            <person name="Goraichik I."/>
            <person name="Dimitrov K.M."/>
            <person name="Suarez D.L."/>
            <person name="Swayne D.E."/>
        </authorList>
    </citation>
    <scope>NUCLEOTIDE SEQUENCE [LARGE SCALE GENOMIC DNA]</scope>
    <source>
        <strain evidence="8">6</strain>
        <strain evidence="15">6(3)</strain>
        <strain evidence="10">8</strain>
        <strain evidence="14">8(6)</strain>
        <strain evidence="9">ATCC 9175</strain>
        <strain evidence="11">CNRZ 920</strain>
    </source>
</reference>
<dbReference type="Proteomes" id="UP000234300">
    <property type="component" value="Unassembled WGS sequence"/>
</dbReference>
<dbReference type="PROSITE" id="PS51257">
    <property type="entry name" value="PROKAR_LIPOPROTEIN"/>
    <property type="match status" value="1"/>
</dbReference>
<evidence type="ECO:0000313" key="14">
    <source>
        <dbReference type="Proteomes" id="UP000234300"/>
    </source>
</evidence>
<dbReference type="Proteomes" id="UP000234289">
    <property type="component" value="Unassembled WGS sequence"/>
</dbReference>
<evidence type="ECO:0000256" key="5">
    <source>
        <dbReference type="SAM" id="SignalP"/>
    </source>
</evidence>
<feature type="chain" id="PRO_5044573667" description="Phosphate-binding protein" evidence="5">
    <location>
        <begin position="38"/>
        <end position="376"/>
    </location>
</feature>
<evidence type="ECO:0000313" key="7">
    <source>
        <dbReference type="EMBL" id="AOP55038.1"/>
    </source>
</evidence>
<dbReference type="AlphaFoldDB" id="A0A2H1IQS1"/>
<dbReference type="EMBL" id="FXYZ01000001">
    <property type="protein sequence ID" value="SMX62998.1"/>
    <property type="molecule type" value="Genomic_DNA"/>
</dbReference>
<dbReference type="InterPro" id="IPR005673">
    <property type="entry name" value="ABC_phos-bd_PstS"/>
</dbReference>
<evidence type="ECO:0000313" key="15">
    <source>
        <dbReference type="Proteomes" id="UP000234327"/>
    </source>
</evidence>
<dbReference type="EMBL" id="FXZI01000002">
    <property type="protein sequence ID" value="SMX77524.1"/>
    <property type="molecule type" value="Genomic_DNA"/>
</dbReference>
<dbReference type="PATRIC" id="fig|1703.10.peg.3448"/>
<evidence type="ECO:0000313" key="13">
    <source>
        <dbReference type="Proteomes" id="UP000234289"/>
    </source>
</evidence>
<name>A0A2H1IQS1_BREAU</name>
<keyword evidence="16" id="KW-1185">Reference proteome</keyword>
<dbReference type="PANTHER" id="PTHR42996:SF1">
    <property type="entry name" value="PHOSPHATE-BINDING PROTEIN PSTS"/>
    <property type="match status" value="1"/>
</dbReference>
<evidence type="ECO:0000313" key="9">
    <source>
        <dbReference type="EMBL" id="SMX68564.1"/>
    </source>
</evidence>
<dbReference type="EMBL" id="CP017150">
    <property type="protein sequence ID" value="AOP55038.1"/>
    <property type="molecule type" value="Genomic_DNA"/>
</dbReference>
<dbReference type="eggNOG" id="COG0226">
    <property type="taxonomic scope" value="Bacteria"/>
</dbReference>
<evidence type="ECO:0000313" key="11">
    <source>
        <dbReference type="EMBL" id="SMY01360.1"/>
    </source>
</evidence>
<evidence type="ECO:0000313" key="10">
    <source>
        <dbReference type="EMBL" id="SMX77524.1"/>
    </source>
</evidence>
<dbReference type="EMBL" id="FXZG01000031">
    <property type="protein sequence ID" value="SMY01360.1"/>
    <property type="molecule type" value="Genomic_DNA"/>
</dbReference>
<dbReference type="PANTHER" id="PTHR42996">
    <property type="entry name" value="PHOSPHATE-BINDING PROTEIN PSTS"/>
    <property type="match status" value="1"/>
</dbReference>
<reference evidence="7" key="1">
    <citation type="submission" date="2016-09" db="EMBL/GenBank/DDBJ databases">
        <title>Complete Genome Sequence of Brevibacterium aurantiacum SMQ-1335.</title>
        <authorList>
            <person name="de Melo A.G."/>
            <person name="Labrie S.J."/>
            <person name="Dumaresq J."/>
            <person name="Roberts R.J."/>
            <person name="Tremblay D.M."/>
            <person name="Moineau S."/>
        </authorList>
    </citation>
    <scope>NUCLEOTIDE SEQUENCE</scope>
    <source>
        <strain evidence="7">SMQ-1335</strain>
    </source>
</reference>
<dbReference type="NCBIfam" id="TIGR00975">
    <property type="entry name" value="3a0107s03"/>
    <property type="match status" value="1"/>
</dbReference>
<feature type="signal peptide" evidence="5">
    <location>
        <begin position="1"/>
        <end position="37"/>
    </location>
</feature>
<dbReference type="Proteomes" id="UP000094793">
    <property type="component" value="Chromosome"/>
</dbReference>
<gene>
    <name evidence="9" type="ORF">BAUR9175_00739</name>
    <name evidence="11" type="ORF">BAUR920_03407</name>
    <name evidence="8" type="ORF">BAURA63_00168</name>
    <name evidence="10" type="ORF">BAURA86_00863</name>
    <name evidence="7" type="ORF">BLSMQ_3338</name>
</gene>
<evidence type="ECO:0000256" key="2">
    <source>
        <dbReference type="ARBA" id="ARBA00022448"/>
    </source>
</evidence>
<keyword evidence="3 4" id="KW-0592">Phosphate transport</keyword>
<dbReference type="KEGG" id="blin:BLSMQ_3338"/>
<dbReference type="CDD" id="cd13565">
    <property type="entry name" value="PBP2_PstS"/>
    <property type="match status" value="1"/>
</dbReference>
<dbReference type="Proteomes" id="UP000234525">
    <property type="component" value="Unassembled WGS sequence"/>
</dbReference>
<evidence type="ECO:0000313" key="8">
    <source>
        <dbReference type="EMBL" id="SMX62998.1"/>
    </source>
</evidence>
<organism evidence="10 14">
    <name type="scientific">Brevibacterium aurantiacum</name>
    <dbReference type="NCBI Taxonomy" id="273384"/>
    <lineage>
        <taxon>Bacteria</taxon>
        <taxon>Bacillati</taxon>
        <taxon>Actinomycetota</taxon>
        <taxon>Actinomycetes</taxon>
        <taxon>Micrococcales</taxon>
        <taxon>Brevibacteriaceae</taxon>
        <taxon>Brevibacterium</taxon>
    </lineage>
</organism>
<dbReference type="SUPFAM" id="SSF53850">
    <property type="entry name" value="Periplasmic binding protein-like II"/>
    <property type="match status" value="1"/>
</dbReference>
<feature type="domain" description="PBP" evidence="6">
    <location>
        <begin position="48"/>
        <end position="343"/>
    </location>
</feature>
<dbReference type="GO" id="GO:0035435">
    <property type="term" value="P:phosphate ion transmembrane transport"/>
    <property type="evidence" value="ECO:0007669"/>
    <property type="project" value="InterPro"/>
</dbReference>
<reference evidence="12" key="2">
    <citation type="submission" date="2016-09" db="EMBL/GenBank/DDBJ databases">
        <title>Complete Genome Sequence of Brevibacterium linens SMQ-1335.</title>
        <authorList>
            <person name="de Melo A.G."/>
            <person name="Labrie S.J."/>
            <person name="Dumaresq J."/>
            <person name="Roberts R.J."/>
            <person name="Tremblay D.M."/>
            <person name="Moineau S."/>
        </authorList>
    </citation>
    <scope>NUCLEOTIDE SEQUENCE [LARGE SCALE GENOMIC DNA]</scope>
    <source>
        <strain evidence="12">SMQ-1335</strain>
    </source>
</reference>
<evidence type="ECO:0000313" key="12">
    <source>
        <dbReference type="Proteomes" id="UP000094793"/>
    </source>
</evidence>
<reference evidence="13 16" key="3">
    <citation type="submission" date="2017-03" db="EMBL/GenBank/DDBJ databases">
        <authorList>
            <person name="Monnet C."/>
        </authorList>
    </citation>
    <scope>NUCLEOTIDE SEQUENCE [LARGE SCALE GENOMIC DNA]</scope>
    <source>
        <strain evidence="16">ATCC 9175</strain>
        <strain evidence="13">CNRZ 920</strain>
    </source>
</reference>
<dbReference type="PIRSF" id="PIRSF002756">
    <property type="entry name" value="PstS"/>
    <property type="match status" value="1"/>
</dbReference>
<evidence type="ECO:0000259" key="6">
    <source>
        <dbReference type="Pfam" id="PF12849"/>
    </source>
</evidence>
<evidence type="ECO:0000256" key="1">
    <source>
        <dbReference type="ARBA" id="ARBA00008725"/>
    </source>
</evidence>
<dbReference type="Pfam" id="PF12849">
    <property type="entry name" value="PBP_like_2"/>
    <property type="match status" value="1"/>
</dbReference>
<dbReference type="Gene3D" id="3.40.190.10">
    <property type="entry name" value="Periplasmic binding protein-like II"/>
    <property type="match status" value="2"/>
</dbReference>
<accession>A0A1D7W8T8</accession>
<dbReference type="GO" id="GO:0042301">
    <property type="term" value="F:phosphate ion binding"/>
    <property type="evidence" value="ECO:0007669"/>
    <property type="project" value="InterPro"/>
</dbReference>
<evidence type="ECO:0000256" key="4">
    <source>
        <dbReference type="PIRNR" id="PIRNR002756"/>
    </source>
</evidence>
<dbReference type="EMBL" id="FXZB01000004">
    <property type="protein sequence ID" value="SMX68564.1"/>
    <property type="molecule type" value="Genomic_DNA"/>
</dbReference>
<keyword evidence="5" id="KW-0732">Signal</keyword>